<reference evidence="2" key="1">
    <citation type="submission" date="2021-03" db="EMBL/GenBank/DDBJ databases">
        <title>Chromosome level genome of the anhydrobiotic midge Polypedilum vanderplanki.</title>
        <authorList>
            <person name="Yoshida Y."/>
            <person name="Kikawada T."/>
            <person name="Gusev O."/>
        </authorList>
    </citation>
    <scope>NUCLEOTIDE SEQUENCE</scope>
    <source>
        <strain evidence="2">NIAS01</strain>
        <tissue evidence="2">Whole body or cell culture</tissue>
    </source>
</reference>
<dbReference type="Gene3D" id="3.30.710.10">
    <property type="entry name" value="Potassium Channel Kv1.1, Chain A"/>
    <property type="match status" value="1"/>
</dbReference>
<accession>A0A9J6C431</accession>
<dbReference type="EMBL" id="JADBJN010000002">
    <property type="protein sequence ID" value="KAG5676302.1"/>
    <property type="molecule type" value="Genomic_DNA"/>
</dbReference>
<dbReference type="Pfam" id="PF00651">
    <property type="entry name" value="BTB"/>
    <property type="match status" value="1"/>
</dbReference>
<comment type="caution">
    <text evidence="2">The sequence shown here is derived from an EMBL/GenBank/DDBJ whole genome shotgun (WGS) entry which is preliminary data.</text>
</comment>
<dbReference type="SMART" id="SM00225">
    <property type="entry name" value="BTB"/>
    <property type="match status" value="1"/>
</dbReference>
<dbReference type="Proteomes" id="UP001107558">
    <property type="component" value="Chromosome 2"/>
</dbReference>
<dbReference type="Gene3D" id="1.25.40.420">
    <property type="match status" value="1"/>
</dbReference>
<keyword evidence="3" id="KW-1185">Reference proteome</keyword>
<dbReference type="InterPro" id="IPR000210">
    <property type="entry name" value="BTB/POZ_dom"/>
</dbReference>
<dbReference type="SUPFAM" id="SSF49599">
    <property type="entry name" value="TRAF domain-like"/>
    <property type="match status" value="1"/>
</dbReference>
<protein>
    <recommendedName>
        <fullName evidence="1">BTB domain-containing protein</fullName>
    </recommendedName>
</protein>
<dbReference type="SUPFAM" id="SSF54695">
    <property type="entry name" value="POZ domain"/>
    <property type="match status" value="1"/>
</dbReference>
<dbReference type="CDD" id="cd14733">
    <property type="entry name" value="BACK"/>
    <property type="match status" value="1"/>
</dbReference>
<feature type="domain" description="BTB" evidence="1">
    <location>
        <begin position="167"/>
        <end position="235"/>
    </location>
</feature>
<gene>
    <name evidence="2" type="ORF">PVAND_006149</name>
</gene>
<evidence type="ECO:0000259" key="1">
    <source>
        <dbReference type="PROSITE" id="PS50097"/>
    </source>
</evidence>
<proteinExistence type="predicted"/>
<dbReference type="AlphaFoldDB" id="A0A9J6C431"/>
<evidence type="ECO:0000313" key="3">
    <source>
        <dbReference type="Proteomes" id="UP001107558"/>
    </source>
</evidence>
<organism evidence="2 3">
    <name type="scientific">Polypedilum vanderplanki</name>
    <name type="common">Sleeping chironomid midge</name>
    <dbReference type="NCBI Taxonomy" id="319348"/>
    <lineage>
        <taxon>Eukaryota</taxon>
        <taxon>Metazoa</taxon>
        <taxon>Ecdysozoa</taxon>
        <taxon>Arthropoda</taxon>
        <taxon>Hexapoda</taxon>
        <taxon>Insecta</taxon>
        <taxon>Pterygota</taxon>
        <taxon>Neoptera</taxon>
        <taxon>Endopterygota</taxon>
        <taxon>Diptera</taxon>
        <taxon>Nematocera</taxon>
        <taxon>Chironomoidea</taxon>
        <taxon>Chironomidae</taxon>
        <taxon>Chironominae</taxon>
        <taxon>Polypedilum</taxon>
        <taxon>Polypedilum</taxon>
    </lineage>
</organism>
<dbReference type="OrthoDB" id="6418787at2759"/>
<evidence type="ECO:0000313" key="2">
    <source>
        <dbReference type="EMBL" id="KAG5676302.1"/>
    </source>
</evidence>
<name>A0A9J6C431_POLVA</name>
<sequence length="337" mass="39273">MSNSDRYIAKTKILWKINNVTLETLKNGVNLYSSDFKVLLGPNETEWCLNFLCDDDSIYFYLHRKTFKIDDFIMNQKLEIRGSDAKTKRFYEGNENEESNKYTEDEPSWGLEIGMIQDILNEENKYLIDGHTLTLWFKLTLRTKIKPLESNVLLLNYAKLFNSIDYSDFTCISSDGKEFPVHSNILAAQSPVFDKMFKANMSESKSKSGKFNDIDGDTFLEFLRFIYTGQVENLEDIASSVIYAADKYEIIELKKLCAESLMENLSVENVLEILILADHFNEKLLLTECIELIVENYYDLKDEESWKSIEAKLMKMVMDIIIEQCREKITEFNNSLK</sequence>
<dbReference type="PANTHER" id="PTHR24413">
    <property type="entry name" value="SPECKLE-TYPE POZ PROTEIN"/>
    <property type="match status" value="1"/>
</dbReference>
<dbReference type="PROSITE" id="PS50097">
    <property type="entry name" value="BTB"/>
    <property type="match status" value="1"/>
</dbReference>
<dbReference type="InterPro" id="IPR011333">
    <property type="entry name" value="SKP1/BTB/POZ_sf"/>
</dbReference>